<evidence type="ECO:0000256" key="1">
    <source>
        <dbReference type="SAM" id="MobiDB-lite"/>
    </source>
</evidence>
<protein>
    <submittedName>
        <fullName evidence="2">Uncharacterized protein</fullName>
    </submittedName>
</protein>
<organism evidence="2 3">
    <name type="scientific">Caenorhabditis japonica</name>
    <dbReference type="NCBI Taxonomy" id="281687"/>
    <lineage>
        <taxon>Eukaryota</taxon>
        <taxon>Metazoa</taxon>
        <taxon>Ecdysozoa</taxon>
        <taxon>Nematoda</taxon>
        <taxon>Chromadorea</taxon>
        <taxon>Rhabditida</taxon>
        <taxon>Rhabditina</taxon>
        <taxon>Rhabditomorpha</taxon>
        <taxon>Rhabditoidea</taxon>
        <taxon>Rhabditidae</taxon>
        <taxon>Peloderinae</taxon>
        <taxon>Caenorhabditis</taxon>
    </lineage>
</organism>
<reference evidence="2" key="2">
    <citation type="submission" date="2022-06" db="UniProtKB">
        <authorList>
            <consortium name="EnsemblMetazoa"/>
        </authorList>
    </citation>
    <scope>IDENTIFICATION</scope>
    <source>
        <strain evidence="2">DF5081</strain>
    </source>
</reference>
<feature type="region of interest" description="Disordered" evidence="1">
    <location>
        <begin position="51"/>
        <end position="73"/>
    </location>
</feature>
<sequence>MIMTSPLFKEDTIQHCNIHRLAFWRHVNGSRADGLCGNKSGGYSRWQVAPQEVGPPSYPLGAEPSISKGGQDLQNDGRIIRKLINEEEEKFAEWEEQHRREQLACWELGNDVLPAEEEDQRGFKQGDVRKDCT</sequence>
<name>A0A8R1IXQ2_CAEJA</name>
<accession>A0A8R1IXQ2</accession>
<proteinExistence type="predicted"/>
<dbReference type="Proteomes" id="UP000005237">
    <property type="component" value="Unassembled WGS sequence"/>
</dbReference>
<evidence type="ECO:0000313" key="3">
    <source>
        <dbReference type="Proteomes" id="UP000005237"/>
    </source>
</evidence>
<dbReference type="EnsemblMetazoa" id="CJA40284.1">
    <property type="protein sequence ID" value="CJA40284.1"/>
    <property type="gene ID" value="WBGene00216132"/>
</dbReference>
<dbReference type="AlphaFoldDB" id="A0A8R1IXQ2"/>
<reference evidence="3" key="1">
    <citation type="submission" date="2010-08" db="EMBL/GenBank/DDBJ databases">
        <authorList>
            <consortium name="Caenorhabditis japonica Sequencing Consortium"/>
            <person name="Wilson R.K."/>
        </authorList>
    </citation>
    <scope>NUCLEOTIDE SEQUENCE [LARGE SCALE GENOMIC DNA]</scope>
    <source>
        <strain evidence="3">DF5081</strain>
    </source>
</reference>
<keyword evidence="3" id="KW-1185">Reference proteome</keyword>
<evidence type="ECO:0000313" key="2">
    <source>
        <dbReference type="EnsemblMetazoa" id="CJA40284.1"/>
    </source>
</evidence>